<proteinExistence type="predicted"/>
<reference evidence="2 3" key="1">
    <citation type="submission" date="2011-01" db="EMBL/GenBank/DDBJ databases">
        <authorList>
            <person name="Muzny D."/>
            <person name="Qin X."/>
            <person name="Deng J."/>
            <person name="Jiang H."/>
            <person name="Liu Y."/>
            <person name="Qu J."/>
            <person name="Song X.-Z."/>
            <person name="Zhang L."/>
            <person name="Thornton R."/>
            <person name="Coyle M."/>
            <person name="Francisco L."/>
            <person name="Jackson L."/>
            <person name="Javaid M."/>
            <person name="Korchina V."/>
            <person name="Kovar C."/>
            <person name="Mata R."/>
            <person name="Mathew T."/>
            <person name="Ngo R."/>
            <person name="Nguyen L."/>
            <person name="Nguyen N."/>
            <person name="Okwuonu G."/>
            <person name="Ongeri F."/>
            <person name="Pham C."/>
            <person name="Simmons D."/>
            <person name="Wilczek-Boney K."/>
            <person name="Hale W."/>
            <person name="Jakkamsetti A."/>
            <person name="Pham P."/>
            <person name="Ruth R."/>
            <person name="San Lucas F."/>
            <person name="Warren J."/>
            <person name="Zhang J."/>
            <person name="Zhao Z."/>
            <person name="Zhou C."/>
            <person name="Zhu D."/>
            <person name="Lee S."/>
            <person name="Bess C."/>
            <person name="Blankenburg K."/>
            <person name="Forbes L."/>
            <person name="Fu Q."/>
            <person name="Gubbala S."/>
            <person name="Hirani K."/>
            <person name="Jayaseelan J.C."/>
            <person name="Lara F."/>
            <person name="Munidasa M."/>
            <person name="Palculict T."/>
            <person name="Patil S."/>
            <person name="Pu L.-L."/>
            <person name="Saada N."/>
            <person name="Tang L."/>
            <person name="Weissenberger G."/>
            <person name="Zhu Y."/>
            <person name="Hemphill L."/>
            <person name="Shang Y."/>
            <person name="Youmans B."/>
            <person name="Ayvaz T."/>
            <person name="Ross M."/>
            <person name="Santibanez J."/>
            <person name="Aqrawi P."/>
            <person name="Gross S."/>
            <person name="Joshi V."/>
            <person name="Fowler G."/>
            <person name="Nazareth L."/>
            <person name="Reid J."/>
            <person name="Worley K."/>
            <person name="Petrosino J."/>
            <person name="Highlander S."/>
            <person name="Gibbs R."/>
        </authorList>
    </citation>
    <scope>NUCLEOTIDE SEQUENCE [LARGE SCALE GENOMIC DNA]</scope>
    <source>
        <strain evidence="2 3">ATCC 33394</strain>
    </source>
</reference>
<evidence type="ECO:0000313" key="3">
    <source>
        <dbReference type="Proteomes" id="UP000004088"/>
    </source>
</evidence>
<evidence type="ECO:0000313" key="2">
    <source>
        <dbReference type="EMBL" id="EGC17707.1"/>
    </source>
</evidence>
<dbReference type="PROSITE" id="PS51257">
    <property type="entry name" value="PROKAR_LIPOPROTEIN"/>
    <property type="match status" value="1"/>
</dbReference>
<protein>
    <recommendedName>
        <fullName evidence="4">Lipoprotein</fullName>
    </recommendedName>
</protein>
<sequence length="267" mass="30267">MLIKMNKTSLIVLSIAFSLSACSVMPSKPLSPEEEKARREAAYRKDYTDVATHIITLKGQEVKIIDRLYHPHDIRNSRFSIGEVSEPNLVIIRRSNTVGTTALATLATIASIFSFNSQPIDGFSKHELRGSEVEPKFPNPVFDYLSPKIRAWVSGIPVQDEGRIAKNIYIQPGRFYLVYEKLSGGDKYLLHNEVHLRMTFSNLGGVKEPDFSCVKEADGHSLEDWRKDGYALVRQTVEKQFDECLEQFKAKQEQLIKSLYIPTTAKN</sequence>
<evidence type="ECO:0000256" key="1">
    <source>
        <dbReference type="SAM" id="SignalP"/>
    </source>
</evidence>
<dbReference type="RefSeq" id="WP_003782437.1">
    <property type="nucleotide sequence ID" value="NZ_GL870929.1"/>
</dbReference>
<feature type="chain" id="PRO_5003251487" description="Lipoprotein" evidence="1">
    <location>
        <begin position="24"/>
        <end position="267"/>
    </location>
</feature>
<keyword evidence="1" id="KW-0732">Signal</keyword>
<name>F0EYU9_9NEIS</name>
<accession>F0EYU9</accession>
<feature type="signal peptide" evidence="1">
    <location>
        <begin position="1"/>
        <end position="23"/>
    </location>
</feature>
<dbReference type="Proteomes" id="UP000004088">
    <property type="component" value="Unassembled WGS sequence"/>
</dbReference>
<keyword evidence="3" id="KW-1185">Reference proteome</keyword>
<comment type="caution">
    <text evidence="2">The sequence shown here is derived from an EMBL/GenBank/DDBJ whole genome shotgun (WGS) entry which is preliminary data.</text>
</comment>
<dbReference type="HOGENOM" id="CLU_1106235_0_0_4"/>
<evidence type="ECO:0008006" key="4">
    <source>
        <dbReference type="Google" id="ProtNLM"/>
    </source>
</evidence>
<dbReference type="EMBL" id="AEWV01000015">
    <property type="protein sequence ID" value="EGC17707.1"/>
    <property type="molecule type" value="Genomic_DNA"/>
</dbReference>
<dbReference type="AlphaFoldDB" id="F0EYU9"/>
<organism evidence="2 3">
    <name type="scientific">Kingella denitrificans ATCC 33394</name>
    <dbReference type="NCBI Taxonomy" id="888741"/>
    <lineage>
        <taxon>Bacteria</taxon>
        <taxon>Pseudomonadati</taxon>
        <taxon>Pseudomonadota</taxon>
        <taxon>Betaproteobacteria</taxon>
        <taxon>Neisseriales</taxon>
        <taxon>Neisseriaceae</taxon>
        <taxon>Kingella</taxon>
    </lineage>
</organism>
<gene>
    <name evidence="2" type="ORF">HMPREF9098_1033</name>
</gene>